<name>A0A1T0AVE2_9PAST</name>
<comment type="caution">
    <text evidence="1">The sequence shown here is derived from an EMBL/GenBank/DDBJ whole genome shotgun (WGS) entry which is preliminary data.</text>
</comment>
<dbReference type="RefSeq" id="WP_078235822.1">
    <property type="nucleotide sequence ID" value="NZ_MUYA01000001.1"/>
</dbReference>
<sequence>MNIDTNITFRDALFLAVHLVDKENINKMYNKTPDDKDRDVETTNYQLAFELFDIAIEIYKESIRRSTAK</sequence>
<dbReference type="Proteomes" id="UP000190867">
    <property type="component" value="Unassembled WGS sequence"/>
</dbReference>
<gene>
    <name evidence="1" type="ORF">B0187_00750</name>
</gene>
<proteinExistence type="predicted"/>
<keyword evidence="2" id="KW-1185">Reference proteome</keyword>
<protein>
    <submittedName>
        <fullName evidence="1">Uncharacterized protein</fullName>
    </submittedName>
</protein>
<organism evidence="1 2">
    <name type="scientific">Haemophilus paracuniculus</name>
    <dbReference type="NCBI Taxonomy" id="734"/>
    <lineage>
        <taxon>Bacteria</taxon>
        <taxon>Pseudomonadati</taxon>
        <taxon>Pseudomonadota</taxon>
        <taxon>Gammaproteobacteria</taxon>
        <taxon>Pasteurellales</taxon>
        <taxon>Pasteurellaceae</taxon>
        <taxon>Haemophilus</taxon>
    </lineage>
</organism>
<accession>A0A1T0AVE2</accession>
<evidence type="ECO:0000313" key="1">
    <source>
        <dbReference type="EMBL" id="OOS00854.1"/>
    </source>
</evidence>
<dbReference type="AlphaFoldDB" id="A0A1T0AVE2"/>
<evidence type="ECO:0000313" key="2">
    <source>
        <dbReference type="Proteomes" id="UP000190867"/>
    </source>
</evidence>
<dbReference type="EMBL" id="MUYA01000001">
    <property type="protein sequence ID" value="OOS00854.1"/>
    <property type="molecule type" value="Genomic_DNA"/>
</dbReference>
<reference evidence="1 2" key="1">
    <citation type="submission" date="2017-02" db="EMBL/GenBank/DDBJ databases">
        <title>Draft genome sequence of Haemophilus paracuniculus CCUG 43573 type strain.</title>
        <authorList>
            <person name="Engstrom-Jakobsson H."/>
            <person name="Salva-Serra F."/>
            <person name="Thorell K."/>
            <person name="Gonzales-Siles L."/>
            <person name="Karlsson R."/>
            <person name="Boulund F."/>
            <person name="Engstrand L."/>
            <person name="Kristiansson E."/>
            <person name="Moore E."/>
        </authorList>
    </citation>
    <scope>NUCLEOTIDE SEQUENCE [LARGE SCALE GENOMIC DNA]</scope>
    <source>
        <strain evidence="1 2">CCUG 43573</strain>
    </source>
</reference>